<reference evidence="4 6" key="3">
    <citation type="journal article" date="2014" name="PLoS Genet.">
        <title>Phylogenetically driven sequencing of extremely halophilic archaea reveals strategies for static and dynamic osmo-response.</title>
        <authorList>
            <person name="Becker E.A."/>
            <person name="Seitzer P.M."/>
            <person name="Tritt A."/>
            <person name="Larsen D."/>
            <person name="Krusor M."/>
            <person name="Yao A.I."/>
            <person name="Wu D."/>
            <person name="Madern D."/>
            <person name="Eisen J.A."/>
            <person name="Darling A.E."/>
            <person name="Facciotti M.T."/>
        </authorList>
    </citation>
    <scope>NUCLEOTIDE SEQUENCE [LARGE SCALE GENOMIC DNA]</scope>
    <source>
        <strain evidence="6">ATCC 43099 / DSM 3394 / CCM 3739 / CIP 104546 / IAM 13178 / JCM 8861 / NBRC 102185 / NCIMB 2190 / MS3</strain>
        <strain evidence="4">MS-3</strain>
    </source>
</reference>
<feature type="compositionally biased region" description="Polar residues" evidence="1">
    <location>
        <begin position="166"/>
        <end position="189"/>
    </location>
</feature>
<dbReference type="PaxDb" id="547559-Nmag_0982"/>
<gene>
    <name evidence="3" type="ordered locus">Nmag_0982</name>
    <name evidence="4" type="ORF">C500_17436</name>
</gene>
<dbReference type="HOGENOM" id="CLU_098526_0_0_2"/>
<reference evidence="3 5" key="2">
    <citation type="journal article" date="2012" name="BMC Genomics">
        <title>A comparative genomics perspective on the genetic content of the alkaliphilic haloarchaeon Natrialba magadii ATCC 43099T.</title>
        <authorList>
            <person name="Siddaramappa S."/>
            <person name="Challacombe J.F."/>
            <person name="Decastro R.E."/>
            <person name="Pfeiffer F."/>
            <person name="Sastre D.E."/>
            <person name="Gimenez M.I."/>
            <person name="Paggi R.A."/>
            <person name="Detter J.C."/>
            <person name="Davenport K.W."/>
            <person name="Goodwin L.A."/>
            <person name="Kyrpides N."/>
            <person name="Tapia R."/>
            <person name="Pitluck S."/>
            <person name="Lucas S."/>
            <person name="Woyke T."/>
            <person name="Maupin-Furlow J.A."/>
        </authorList>
    </citation>
    <scope>NUCLEOTIDE SEQUENCE [LARGE SCALE GENOMIC DNA]</scope>
    <source>
        <strain evidence="3">ATCC 43099</strain>
        <strain evidence="5">ATCC 43099 / DSM 3394 / CCM 3739 / CIP 104546 / IAM 13178 / JCM 8861 / NBRC 102185 / NCIMB 2190 / MS3</strain>
    </source>
</reference>
<feature type="domain" description="DZANK-type" evidence="2">
    <location>
        <begin position="190"/>
        <end position="234"/>
    </location>
</feature>
<dbReference type="EMBL" id="AOHS01000056">
    <property type="protein sequence ID" value="ELY25223.1"/>
    <property type="molecule type" value="Genomic_DNA"/>
</dbReference>
<feature type="compositionally biased region" description="Basic and acidic residues" evidence="1">
    <location>
        <begin position="150"/>
        <end position="163"/>
    </location>
</feature>
<dbReference type="Proteomes" id="UP000011543">
    <property type="component" value="Unassembled WGS sequence"/>
</dbReference>
<dbReference type="PATRIC" id="fig|547559.17.peg.3430"/>
<dbReference type="KEGG" id="nmg:Nmag_0982"/>
<evidence type="ECO:0000256" key="1">
    <source>
        <dbReference type="SAM" id="MobiDB-lite"/>
    </source>
</evidence>
<evidence type="ECO:0000313" key="3">
    <source>
        <dbReference type="EMBL" id="ADD04566.1"/>
    </source>
</evidence>
<dbReference type="eggNOG" id="arCOG01916">
    <property type="taxonomic scope" value="Archaea"/>
</dbReference>
<dbReference type="Pfam" id="PF12773">
    <property type="entry name" value="DZR"/>
    <property type="match status" value="1"/>
</dbReference>
<dbReference type="RefSeq" id="WP_004216793.1">
    <property type="nucleotide sequence ID" value="NC_013922.1"/>
</dbReference>
<accession>D3SQS8</accession>
<feature type="region of interest" description="Disordered" evidence="1">
    <location>
        <begin position="79"/>
        <end position="192"/>
    </location>
</feature>
<dbReference type="Proteomes" id="UP000001879">
    <property type="component" value="Chromosome"/>
</dbReference>
<name>D3SQS8_NATMM</name>
<evidence type="ECO:0000259" key="2">
    <source>
        <dbReference type="Pfam" id="PF12773"/>
    </source>
</evidence>
<dbReference type="InterPro" id="IPR025874">
    <property type="entry name" value="DZR"/>
</dbReference>
<evidence type="ECO:0000313" key="4">
    <source>
        <dbReference type="EMBL" id="ELY25223.1"/>
    </source>
</evidence>
<dbReference type="OrthoDB" id="11143at2157"/>
<reference evidence="5" key="1">
    <citation type="submission" date="2010-02" db="EMBL/GenBank/DDBJ databases">
        <title>Complete sequence of chromosome of Natrialba magadii ATCC 43099.</title>
        <authorList>
            <consortium name="US DOE Joint Genome Institute"/>
            <person name="Lucas S."/>
            <person name="Copeland A."/>
            <person name="Lapidus A."/>
            <person name="Cheng J.-F."/>
            <person name="Bruce D."/>
            <person name="Goodwin L."/>
            <person name="Pitluck S."/>
            <person name="Davenport K."/>
            <person name="Saunders E."/>
            <person name="Detter J.C."/>
            <person name="Han C."/>
            <person name="Tapia R."/>
            <person name="Land M."/>
            <person name="Hauser L."/>
            <person name="Kyrpides N."/>
            <person name="Mikhailova N."/>
            <person name="De Castro R.E."/>
            <person name="Maupin-Furlow J.A."/>
            <person name="Woyke T."/>
        </authorList>
    </citation>
    <scope>NUCLEOTIDE SEQUENCE [LARGE SCALE GENOMIC DNA]</scope>
    <source>
        <strain evidence="5">ATCC 43099 / DSM 3394 / CCM 3739 / CIP 104546 / IAM 13178 / JCM 8861 / NBRC 102185 / NCIMB 2190 / MS3</strain>
    </source>
</reference>
<feature type="compositionally biased region" description="Polar residues" evidence="1">
    <location>
        <begin position="124"/>
        <end position="133"/>
    </location>
</feature>
<dbReference type="GeneID" id="8823812"/>
<dbReference type="AlphaFoldDB" id="D3SQS8"/>
<evidence type="ECO:0000313" key="5">
    <source>
        <dbReference type="Proteomes" id="UP000001879"/>
    </source>
</evidence>
<dbReference type="CDD" id="cd22231">
    <property type="entry name" value="RHH_NikR_HicB-like"/>
    <property type="match status" value="1"/>
</dbReference>
<feature type="compositionally biased region" description="Basic and acidic residues" evidence="1">
    <location>
        <begin position="35"/>
        <end position="54"/>
    </location>
</feature>
<dbReference type="STRING" id="547559.Nmag_0982"/>
<protein>
    <submittedName>
        <fullName evidence="4">CopG family transcriptional regulator</fullName>
    </submittedName>
    <submittedName>
        <fullName evidence="3">DZR domain protein</fullName>
    </submittedName>
</protein>
<feature type="region of interest" description="Disordered" evidence="1">
    <location>
        <begin position="32"/>
        <end position="63"/>
    </location>
</feature>
<sequence length="246" mass="26960">MSKITFRADDDLVQELESLEISKSEAMRQALRSYLGHDENRTGATSEERAERPAGETAGVGSQLECLIESLVREHVDDRIDERLGGETARAGHSHSQQPKAMSDIGTRRGNGGQMWPPTRETQDVNVTISLTDGSEDIGVQPSATQATNEDQKQTHAQSREDVGQDQPSPHSKQPQSGPQTESSETTHACGQCGESVDEDHVYCPNCGEKASRRLFCECGDEYRSDWSFCPGCGRRTPAADVLEPR</sequence>
<organism evidence="3 5">
    <name type="scientific">Natrialba magadii (strain ATCC 43099 / DSM 3394 / CCM 3739 / CIP 104546 / IAM 13178 / JCM 8861 / NBRC 102185 / NCIMB 2190 / MS3)</name>
    <name type="common">Natronobacterium magadii</name>
    <dbReference type="NCBI Taxonomy" id="547559"/>
    <lineage>
        <taxon>Archaea</taxon>
        <taxon>Methanobacteriati</taxon>
        <taxon>Methanobacteriota</taxon>
        <taxon>Stenosarchaea group</taxon>
        <taxon>Halobacteria</taxon>
        <taxon>Halobacteriales</taxon>
        <taxon>Natrialbaceae</taxon>
        <taxon>Natrialba</taxon>
    </lineage>
</organism>
<evidence type="ECO:0000313" key="6">
    <source>
        <dbReference type="Proteomes" id="UP000011543"/>
    </source>
</evidence>
<keyword evidence="5" id="KW-1185">Reference proteome</keyword>
<dbReference type="EMBL" id="CP001932">
    <property type="protein sequence ID" value="ADD04566.1"/>
    <property type="molecule type" value="Genomic_DNA"/>
</dbReference>
<proteinExistence type="predicted"/>
<reference evidence="3" key="4">
    <citation type="submission" date="2016-09" db="EMBL/GenBank/DDBJ databases">
        <authorList>
            <person name="Pfeiffer F."/>
        </authorList>
    </citation>
    <scope>NUCLEOTIDE SEQUENCE</scope>
    <source>
        <strain evidence="3">ATCC 43099</strain>
    </source>
</reference>